<comment type="caution">
    <text evidence="1">The sequence shown here is derived from an EMBL/GenBank/DDBJ whole genome shotgun (WGS) entry which is preliminary data.</text>
</comment>
<dbReference type="EMBL" id="SJPP01000003">
    <property type="protein sequence ID" value="TWU06952.1"/>
    <property type="molecule type" value="Genomic_DNA"/>
</dbReference>
<evidence type="ECO:0000313" key="2">
    <source>
        <dbReference type="Proteomes" id="UP000320735"/>
    </source>
</evidence>
<proteinExistence type="predicted"/>
<dbReference type="AlphaFoldDB" id="A0A5C6B5U3"/>
<sequence>MHIKILGDDFWGKLFTSSFIVTENGCRFRIEY</sequence>
<organism evidence="1 2">
    <name type="scientific">Symmachiella macrocystis</name>
    <dbReference type="NCBI Taxonomy" id="2527985"/>
    <lineage>
        <taxon>Bacteria</taxon>
        <taxon>Pseudomonadati</taxon>
        <taxon>Planctomycetota</taxon>
        <taxon>Planctomycetia</taxon>
        <taxon>Planctomycetales</taxon>
        <taxon>Planctomycetaceae</taxon>
        <taxon>Symmachiella</taxon>
    </lineage>
</organism>
<protein>
    <submittedName>
        <fullName evidence="1">Uncharacterized protein</fullName>
    </submittedName>
</protein>
<keyword evidence="2" id="KW-1185">Reference proteome</keyword>
<accession>A0A5C6B5U3</accession>
<dbReference type="Proteomes" id="UP000320735">
    <property type="component" value="Unassembled WGS sequence"/>
</dbReference>
<reference evidence="1 2" key="1">
    <citation type="submission" date="2019-02" db="EMBL/GenBank/DDBJ databases">
        <title>Deep-cultivation of Planctomycetes and their phenomic and genomic characterization uncovers novel biology.</title>
        <authorList>
            <person name="Wiegand S."/>
            <person name="Jogler M."/>
            <person name="Boedeker C."/>
            <person name="Pinto D."/>
            <person name="Vollmers J."/>
            <person name="Rivas-Marin E."/>
            <person name="Kohn T."/>
            <person name="Peeters S.H."/>
            <person name="Heuer A."/>
            <person name="Rast P."/>
            <person name="Oberbeckmann S."/>
            <person name="Bunk B."/>
            <person name="Jeske O."/>
            <person name="Meyerdierks A."/>
            <person name="Storesund J.E."/>
            <person name="Kallscheuer N."/>
            <person name="Luecker S."/>
            <person name="Lage O.M."/>
            <person name="Pohl T."/>
            <person name="Merkel B.J."/>
            <person name="Hornburger P."/>
            <person name="Mueller R.-W."/>
            <person name="Bruemmer F."/>
            <person name="Labrenz M."/>
            <person name="Spormann A.M."/>
            <person name="Op Den Camp H."/>
            <person name="Overmann J."/>
            <person name="Amann R."/>
            <person name="Jetten M.S.M."/>
            <person name="Mascher T."/>
            <person name="Medema M.H."/>
            <person name="Devos D.P."/>
            <person name="Kaster A.-K."/>
            <person name="Ovreas L."/>
            <person name="Rohde M."/>
            <person name="Galperin M.Y."/>
            <person name="Jogler C."/>
        </authorList>
    </citation>
    <scope>NUCLEOTIDE SEQUENCE [LARGE SCALE GENOMIC DNA]</scope>
    <source>
        <strain evidence="1 2">CA54</strain>
    </source>
</reference>
<evidence type="ECO:0000313" key="1">
    <source>
        <dbReference type="EMBL" id="TWU06952.1"/>
    </source>
</evidence>
<gene>
    <name evidence="1" type="ORF">CA54_53560</name>
</gene>
<name>A0A5C6B5U3_9PLAN</name>